<name>K2G239_9BACT</name>
<reference evidence="2" key="1">
    <citation type="journal article" date="2012" name="Science">
        <title>Fermentation, hydrogen, and sulfur metabolism in multiple uncultivated bacterial phyla.</title>
        <authorList>
            <person name="Wrighton K.C."/>
            <person name="Thomas B.C."/>
            <person name="Sharon I."/>
            <person name="Miller C.S."/>
            <person name="Castelle C.J."/>
            <person name="VerBerkmoes N.C."/>
            <person name="Wilkins M.J."/>
            <person name="Hettich R.L."/>
            <person name="Lipton M.S."/>
            <person name="Williams K.H."/>
            <person name="Long P.E."/>
            <person name="Banfield J.F."/>
        </authorList>
    </citation>
    <scope>NUCLEOTIDE SEQUENCE [LARGE SCALE GENOMIC DNA]</scope>
</reference>
<protein>
    <recommendedName>
        <fullName evidence="3">Prepilin-type N-terminal cleavage/methylation domain-containing protein</fullName>
    </recommendedName>
</protein>
<dbReference type="InterPro" id="IPR012902">
    <property type="entry name" value="N_methyl_site"/>
</dbReference>
<dbReference type="AlphaFoldDB" id="K2G239"/>
<dbReference type="InterPro" id="IPR013320">
    <property type="entry name" value="ConA-like_dom_sf"/>
</dbReference>
<evidence type="ECO:0000256" key="1">
    <source>
        <dbReference type="SAM" id="Phobius"/>
    </source>
</evidence>
<comment type="caution">
    <text evidence="2">The sequence shown here is derived from an EMBL/GenBank/DDBJ whole genome shotgun (WGS) entry which is preliminary data.</text>
</comment>
<sequence length="459" mass="53734">MSTQKNKTNLPFPCKQADTMPNNALCSKYSIRPRLTLKGFTLVELIVVIVILAILATVAFLSFSSQSSSARDSTRLADMSNITKWLSVFNAMAWSYPKPDKSISITASGITIWYQWYAGSNLLNMIKISDWWKDPLDNATYTYSTNANQSKLQILGFLEDGNNIGLSLNPLKWDEAKAEPNSYSWRYIITRWDRLGVILNGWNMVPAQSFWANIDVVATAEDYIVQFTNSEKISGSWQVLKSMRSWWDLAYWLVWYWSFDEWNWSVAFDSSSKWNNWTLLWGASWTWWKVWGAIYFDWADDIVSINNSTSLNPWNWNEESVSFYVKRLTFNSWDSMVSFYWTGTYIHRFEEGATDNKLVLYLNNGANNINLYYNNFLSNEYYNFIITRRNNDMAKLYVNWKLVDSKQIWTLFSDSDWSWYVWWRKTGIAEATNSIIDEVRIYNRVLTASEVSSLYNSSK</sequence>
<evidence type="ECO:0000313" key="2">
    <source>
        <dbReference type="EMBL" id="EKE28322.1"/>
    </source>
</evidence>
<feature type="transmembrane region" description="Helical" evidence="1">
    <location>
        <begin position="42"/>
        <end position="63"/>
    </location>
</feature>
<dbReference type="Gene3D" id="2.60.120.200">
    <property type="match status" value="1"/>
</dbReference>
<proteinExistence type="predicted"/>
<dbReference type="SUPFAM" id="SSF49899">
    <property type="entry name" value="Concanavalin A-like lectins/glucanases"/>
    <property type="match status" value="1"/>
</dbReference>
<dbReference type="SUPFAM" id="SSF54523">
    <property type="entry name" value="Pili subunits"/>
    <property type="match status" value="1"/>
</dbReference>
<dbReference type="PROSITE" id="PS00409">
    <property type="entry name" value="PROKAR_NTER_METHYL"/>
    <property type="match status" value="1"/>
</dbReference>
<gene>
    <name evidence="2" type="ORF">ACD_3C00079G0008</name>
</gene>
<dbReference type="Gene3D" id="3.30.700.10">
    <property type="entry name" value="Glycoprotein, Type 4 Pilin"/>
    <property type="match status" value="1"/>
</dbReference>
<organism evidence="2">
    <name type="scientific">uncultured bacterium</name>
    <name type="common">gcode 4</name>
    <dbReference type="NCBI Taxonomy" id="1234023"/>
    <lineage>
        <taxon>Bacteria</taxon>
        <taxon>environmental samples</taxon>
    </lineage>
</organism>
<keyword evidence="1" id="KW-0812">Transmembrane</keyword>
<keyword evidence="1" id="KW-1133">Transmembrane helix</keyword>
<dbReference type="Pfam" id="PF07963">
    <property type="entry name" value="N_methyl"/>
    <property type="match status" value="1"/>
</dbReference>
<dbReference type="NCBIfam" id="TIGR02532">
    <property type="entry name" value="IV_pilin_GFxxxE"/>
    <property type="match status" value="1"/>
</dbReference>
<evidence type="ECO:0008006" key="3">
    <source>
        <dbReference type="Google" id="ProtNLM"/>
    </source>
</evidence>
<dbReference type="EMBL" id="AMFJ01000353">
    <property type="protein sequence ID" value="EKE28322.1"/>
    <property type="molecule type" value="Genomic_DNA"/>
</dbReference>
<dbReference type="InterPro" id="IPR045584">
    <property type="entry name" value="Pilin-like"/>
</dbReference>
<keyword evidence="1" id="KW-0472">Membrane</keyword>
<accession>K2G239</accession>
<dbReference type="Pfam" id="PF13385">
    <property type="entry name" value="Laminin_G_3"/>
    <property type="match status" value="1"/>
</dbReference>